<evidence type="ECO:0000256" key="1">
    <source>
        <dbReference type="ARBA" id="ARBA00001971"/>
    </source>
</evidence>
<dbReference type="EMBL" id="OZ026884">
    <property type="protein sequence ID" value="CAL1239646.1"/>
    <property type="molecule type" value="Genomic_DNA"/>
</dbReference>
<keyword evidence="12 15" id="KW-1133">Transmembrane helix</keyword>
<evidence type="ECO:0000256" key="8">
    <source>
        <dbReference type="ARBA" id="ARBA00022617"/>
    </source>
</evidence>
<evidence type="ECO:0000256" key="11">
    <source>
        <dbReference type="ARBA" id="ARBA00022982"/>
    </source>
</evidence>
<dbReference type="Proteomes" id="UP001497493">
    <property type="component" value="Chromosome"/>
</dbReference>
<keyword evidence="8" id="KW-0349">Heme</keyword>
<dbReference type="CDD" id="cd03495">
    <property type="entry name" value="SQR_TypeC_SdhD_like"/>
    <property type="match status" value="1"/>
</dbReference>
<sequence length="126" mass="14221">MNYQSPLARARGLGAAGVGSHEWWRQRVTAIALVPLSFWFALSVARLPGLDYAEVRAWIAMPWNSILLLSFIIIVAYHTLLGLQVVIEDYVHTDWVKMLALLSMKLVFAFLALAALYATLRIIFMD</sequence>
<evidence type="ECO:0000256" key="14">
    <source>
        <dbReference type="ARBA" id="ARBA00023136"/>
    </source>
</evidence>
<reference evidence="16 17" key="1">
    <citation type="submission" date="2024-04" db="EMBL/GenBank/DDBJ databases">
        <authorList>
            <person name="Cremers G."/>
        </authorList>
    </citation>
    <scope>NUCLEOTIDE SEQUENCE [LARGE SCALE GENOMIC DNA]</scope>
    <source>
        <strain evidence="16">MeCH1-AG</strain>
    </source>
</reference>
<dbReference type="RefSeq" id="WP_348759189.1">
    <property type="nucleotide sequence ID" value="NZ_OZ026884.1"/>
</dbReference>
<evidence type="ECO:0000313" key="17">
    <source>
        <dbReference type="Proteomes" id="UP001497493"/>
    </source>
</evidence>
<feature type="transmembrane region" description="Helical" evidence="15">
    <location>
        <begin position="66"/>
        <end position="87"/>
    </location>
</feature>
<evidence type="ECO:0000256" key="13">
    <source>
        <dbReference type="ARBA" id="ARBA00023004"/>
    </source>
</evidence>
<dbReference type="Gene3D" id="1.20.1300.10">
    <property type="entry name" value="Fumarate reductase/succinate dehydrogenase, transmembrane subunit"/>
    <property type="match status" value="1"/>
</dbReference>
<keyword evidence="6" id="KW-0813">Transport</keyword>
<evidence type="ECO:0000256" key="4">
    <source>
        <dbReference type="ARBA" id="ARBA00005163"/>
    </source>
</evidence>
<keyword evidence="10" id="KW-0479">Metal-binding</keyword>
<evidence type="ECO:0000256" key="15">
    <source>
        <dbReference type="SAM" id="Phobius"/>
    </source>
</evidence>
<dbReference type="SUPFAM" id="SSF81343">
    <property type="entry name" value="Fumarate reductase respiratory complex transmembrane subunits"/>
    <property type="match status" value="1"/>
</dbReference>
<evidence type="ECO:0000256" key="5">
    <source>
        <dbReference type="ARBA" id="ARBA00019425"/>
    </source>
</evidence>
<evidence type="ECO:0000256" key="10">
    <source>
        <dbReference type="ARBA" id="ARBA00022723"/>
    </source>
</evidence>
<evidence type="ECO:0000313" key="16">
    <source>
        <dbReference type="EMBL" id="CAL1239646.1"/>
    </source>
</evidence>
<dbReference type="InterPro" id="IPR034804">
    <property type="entry name" value="SQR/QFR_C/D"/>
</dbReference>
<proteinExistence type="predicted"/>
<evidence type="ECO:0000256" key="2">
    <source>
        <dbReference type="ARBA" id="ARBA00004050"/>
    </source>
</evidence>
<dbReference type="NCBIfam" id="TIGR02968">
    <property type="entry name" value="succ_dehyd_anc"/>
    <property type="match status" value="1"/>
</dbReference>
<evidence type="ECO:0000256" key="7">
    <source>
        <dbReference type="ARBA" id="ARBA00022532"/>
    </source>
</evidence>
<dbReference type="InterPro" id="IPR014312">
    <property type="entry name" value="Succ_DH_anchor"/>
</dbReference>
<keyword evidence="7" id="KW-0816">Tricarboxylic acid cycle</keyword>
<accession>A0ABM9NGC8</accession>
<keyword evidence="13" id="KW-0408">Iron</keyword>
<dbReference type="Pfam" id="PF01127">
    <property type="entry name" value="Sdh_cyt"/>
    <property type="match status" value="1"/>
</dbReference>
<evidence type="ECO:0000256" key="3">
    <source>
        <dbReference type="ARBA" id="ARBA00004141"/>
    </source>
</evidence>
<keyword evidence="14 15" id="KW-0472">Membrane</keyword>
<evidence type="ECO:0000256" key="9">
    <source>
        <dbReference type="ARBA" id="ARBA00022692"/>
    </source>
</evidence>
<dbReference type="InterPro" id="IPR000701">
    <property type="entry name" value="SuccDH_FuR_B_TM-su"/>
</dbReference>
<comment type="pathway">
    <text evidence="4">Carbohydrate metabolism; tricarboxylic acid cycle.</text>
</comment>
<protein>
    <recommendedName>
        <fullName evidence="5">Succinate dehydrogenase hydrophobic membrane anchor subunit</fullName>
    </recommendedName>
</protein>
<keyword evidence="11" id="KW-0249">Electron transport</keyword>
<evidence type="ECO:0000256" key="12">
    <source>
        <dbReference type="ARBA" id="ARBA00022989"/>
    </source>
</evidence>
<evidence type="ECO:0000256" key="6">
    <source>
        <dbReference type="ARBA" id="ARBA00022448"/>
    </source>
</evidence>
<feature type="transmembrane region" description="Helical" evidence="15">
    <location>
        <begin position="28"/>
        <end position="45"/>
    </location>
</feature>
<keyword evidence="9 15" id="KW-0812">Transmembrane</keyword>
<comment type="function">
    <text evidence="2">Membrane-anchoring subunit of succinate dehydrogenase (SDH).</text>
</comment>
<name>A0ABM9NGC8_9GAMM</name>
<comment type="subcellular location">
    <subcellularLocation>
        <location evidence="3">Membrane</location>
        <topology evidence="3">Multi-pass membrane protein</topology>
    </subcellularLocation>
</comment>
<keyword evidence="17" id="KW-1185">Reference proteome</keyword>
<gene>
    <name evidence="16" type="ORF">MECH1_V1_0870</name>
</gene>
<feature type="transmembrane region" description="Helical" evidence="15">
    <location>
        <begin position="99"/>
        <end position="120"/>
    </location>
</feature>
<comment type="cofactor">
    <cofactor evidence="1">
        <name>heme</name>
        <dbReference type="ChEBI" id="CHEBI:30413"/>
    </cofactor>
</comment>
<organism evidence="16 17">
    <name type="scientific">Candidatus Methylocalor cossyra</name>
    <dbReference type="NCBI Taxonomy" id="3108543"/>
    <lineage>
        <taxon>Bacteria</taxon>
        <taxon>Pseudomonadati</taxon>
        <taxon>Pseudomonadota</taxon>
        <taxon>Gammaproteobacteria</taxon>
        <taxon>Methylococcales</taxon>
        <taxon>Methylococcaceae</taxon>
        <taxon>Candidatus Methylocalor</taxon>
    </lineage>
</organism>